<evidence type="ECO:0000256" key="1">
    <source>
        <dbReference type="ARBA" id="ARBA00010641"/>
    </source>
</evidence>
<dbReference type="Pfam" id="PF04542">
    <property type="entry name" value="Sigma70_r2"/>
    <property type="match status" value="1"/>
</dbReference>
<keyword evidence="4" id="KW-0238">DNA-binding</keyword>
<dbReference type="Gene3D" id="1.10.1740.10">
    <property type="match status" value="1"/>
</dbReference>
<evidence type="ECO:0000256" key="4">
    <source>
        <dbReference type="ARBA" id="ARBA00023125"/>
    </source>
</evidence>
<comment type="similarity">
    <text evidence="1">Belongs to the sigma-70 factor family. ECF subfamily.</text>
</comment>
<dbReference type="SUPFAM" id="SSF88946">
    <property type="entry name" value="Sigma2 domain of RNA polymerase sigma factors"/>
    <property type="match status" value="1"/>
</dbReference>
<accession>A0ABT1MEY0</accession>
<dbReference type="InterPro" id="IPR013325">
    <property type="entry name" value="RNA_pol_sigma_r2"/>
</dbReference>
<evidence type="ECO:0000259" key="7">
    <source>
        <dbReference type="Pfam" id="PF08281"/>
    </source>
</evidence>
<feature type="domain" description="RNA polymerase sigma-70 region 2" evidence="6">
    <location>
        <begin position="4"/>
        <end position="52"/>
    </location>
</feature>
<gene>
    <name evidence="8" type="ORF">NMU02_03655</name>
</gene>
<dbReference type="InterPro" id="IPR014284">
    <property type="entry name" value="RNA_pol_sigma-70_dom"/>
</dbReference>
<keyword evidence="5" id="KW-0804">Transcription</keyword>
<dbReference type="InterPro" id="IPR007627">
    <property type="entry name" value="RNA_pol_sigma70_r2"/>
</dbReference>
<reference evidence="8 9" key="1">
    <citation type="submission" date="2022-07" db="EMBL/GenBank/DDBJ databases">
        <title>Fecal culturing of patients with breast cancer.</title>
        <authorList>
            <person name="Teng N.M.Y."/>
            <person name="Kiu R."/>
            <person name="Evans R."/>
            <person name="Baker D.J."/>
            <person name="Zenner C."/>
            <person name="Robinson S.D."/>
            <person name="Hall L.J."/>
        </authorList>
    </citation>
    <scope>NUCLEOTIDE SEQUENCE [LARGE SCALE GENOMIC DNA]</scope>
    <source>
        <strain evidence="8 9">LH1063</strain>
    </source>
</reference>
<evidence type="ECO:0000256" key="5">
    <source>
        <dbReference type="ARBA" id="ARBA00023163"/>
    </source>
</evidence>
<evidence type="ECO:0000313" key="8">
    <source>
        <dbReference type="EMBL" id="MCP9611185.1"/>
    </source>
</evidence>
<protein>
    <submittedName>
        <fullName evidence="8">Sigma-70 family RNA polymerase sigma factor</fullName>
    </submittedName>
</protein>
<dbReference type="InterPro" id="IPR013324">
    <property type="entry name" value="RNA_pol_sigma_r3/r4-like"/>
</dbReference>
<dbReference type="InterPro" id="IPR013249">
    <property type="entry name" value="RNA_pol_sigma70_r4_t2"/>
</dbReference>
<sequence length="153" mass="18918">MTFSEKDAEDIVQDVMMRMWDIRANWSMIDNFEHYCMTLVRNFTIDRMRSLQNRYKTEEIRLDAQDKSPSPEDRIEQKETERMVQKIIRKLPEIQQEVIRLREFEELSYKQISEQMHISEDQVKVTLYRARKKIKEMYEKFNQNERPRHKNTH</sequence>
<dbReference type="EMBL" id="JANDHW010000003">
    <property type="protein sequence ID" value="MCP9611185.1"/>
    <property type="molecule type" value="Genomic_DNA"/>
</dbReference>
<keyword evidence="9" id="KW-1185">Reference proteome</keyword>
<dbReference type="NCBIfam" id="TIGR02937">
    <property type="entry name" value="sigma70-ECF"/>
    <property type="match status" value="1"/>
</dbReference>
<dbReference type="InterPro" id="IPR039425">
    <property type="entry name" value="RNA_pol_sigma-70-like"/>
</dbReference>
<dbReference type="PANTHER" id="PTHR43133">
    <property type="entry name" value="RNA POLYMERASE ECF-TYPE SIGMA FACTO"/>
    <property type="match status" value="1"/>
</dbReference>
<dbReference type="CDD" id="cd06171">
    <property type="entry name" value="Sigma70_r4"/>
    <property type="match status" value="1"/>
</dbReference>
<dbReference type="PANTHER" id="PTHR43133:SF8">
    <property type="entry name" value="RNA POLYMERASE SIGMA FACTOR HI_1459-RELATED"/>
    <property type="match status" value="1"/>
</dbReference>
<dbReference type="InterPro" id="IPR036388">
    <property type="entry name" value="WH-like_DNA-bd_sf"/>
</dbReference>
<keyword evidence="2" id="KW-0805">Transcription regulation</keyword>
<dbReference type="Gene3D" id="1.10.10.10">
    <property type="entry name" value="Winged helix-like DNA-binding domain superfamily/Winged helix DNA-binding domain"/>
    <property type="match status" value="1"/>
</dbReference>
<feature type="domain" description="RNA polymerase sigma factor 70 region 4 type 2" evidence="7">
    <location>
        <begin position="82"/>
        <end position="134"/>
    </location>
</feature>
<keyword evidence="3" id="KW-0731">Sigma factor</keyword>
<evidence type="ECO:0000256" key="3">
    <source>
        <dbReference type="ARBA" id="ARBA00023082"/>
    </source>
</evidence>
<organism evidence="8 9">
    <name type="scientific">Coprobacter tertius</name>
    <dbReference type="NCBI Taxonomy" id="2944915"/>
    <lineage>
        <taxon>Bacteria</taxon>
        <taxon>Pseudomonadati</taxon>
        <taxon>Bacteroidota</taxon>
        <taxon>Bacteroidia</taxon>
        <taxon>Bacteroidales</taxon>
        <taxon>Barnesiellaceae</taxon>
        <taxon>Coprobacter</taxon>
    </lineage>
</organism>
<evidence type="ECO:0000313" key="9">
    <source>
        <dbReference type="Proteomes" id="UP001205603"/>
    </source>
</evidence>
<evidence type="ECO:0000256" key="2">
    <source>
        <dbReference type="ARBA" id="ARBA00023015"/>
    </source>
</evidence>
<evidence type="ECO:0000259" key="6">
    <source>
        <dbReference type="Pfam" id="PF04542"/>
    </source>
</evidence>
<name>A0ABT1MEY0_9BACT</name>
<comment type="caution">
    <text evidence="8">The sequence shown here is derived from an EMBL/GenBank/DDBJ whole genome shotgun (WGS) entry which is preliminary data.</text>
</comment>
<dbReference type="SUPFAM" id="SSF88659">
    <property type="entry name" value="Sigma3 and sigma4 domains of RNA polymerase sigma factors"/>
    <property type="match status" value="1"/>
</dbReference>
<proteinExistence type="inferred from homology"/>
<dbReference type="Pfam" id="PF08281">
    <property type="entry name" value="Sigma70_r4_2"/>
    <property type="match status" value="1"/>
</dbReference>
<dbReference type="Proteomes" id="UP001205603">
    <property type="component" value="Unassembled WGS sequence"/>
</dbReference>